<dbReference type="OrthoDB" id="2431475at2759"/>
<feature type="compositionally biased region" description="Basic residues" evidence="1">
    <location>
        <begin position="208"/>
        <end position="254"/>
    </location>
</feature>
<dbReference type="EMBL" id="WIWV01000012">
    <property type="protein sequence ID" value="KAF7718751.1"/>
    <property type="molecule type" value="Genomic_DNA"/>
</dbReference>
<feature type="compositionally biased region" description="Basic and acidic residues" evidence="1">
    <location>
        <begin position="93"/>
        <end position="125"/>
    </location>
</feature>
<proteinExistence type="predicted"/>
<comment type="caution">
    <text evidence="2">The sequence shown here is derived from an EMBL/GenBank/DDBJ whole genome shotgun (WGS) entry which is preliminary data.</text>
</comment>
<evidence type="ECO:0000313" key="3">
    <source>
        <dbReference type="Proteomes" id="UP000631181"/>
    </source>
</evidence>
<feature type="compositionally biased region" description="Basic and acidic residues" evidence="1">
    <location>
        <begin position="49"/>
        <end position="70"/>
    </location>
</feature>
<organism evidence="2 3">
    <name type="scientific">Penicillium ucsense</name>
    <dbReference type="NCBI Taxonomy" id="2839758"/>
    <lineage>
        <taxon>Eukaryota</taxon>
        <taxon>Fungi</taxon>
        <taxon>Dikarya</taxon>
        <taxon>Ascomycota</taxon>
        <taxon>Pezizomycotina</taxon>
        <taxon>Eurotiomycetes</taxon>
        <taxon>Eurotiomycetidae</taxon>
        <taxon>Eurotiales</taxon>
        <taxon>Aspergillaceae</taxon>
        <taxon>Penicillium</taxon>
    </lineage>
</organism>
<protein>
    <recommendedName>
        <fullName evidence="4">Pre-mRNA-splicing factor 38B</fullName>
    </recommendedName>
</protein>
<keyword evidence="3" id="KW-1185">Reference proteome</keyword>
<evidence type="ECO:0000313" key="2">
    <source>
        <dbReference type="EMBL" id="KAF7718751.1"/>
    </source>
</evidence>
<evidence type="ECO:0000256" key="1">
    <source>
        <dbReference type="SAM" id="MobiDB-lite"/>
    </source>
</evidence>
<feature type="compositionally biased region" description="Basic and acidic residues" evidence="1">
    <location>
        <begin position="430"/>
        <end position="455"/>
    </location>
</feature>
<evidence type="ECO:0008006" key="4">
    <source>
        <dbReference type="Google" id="ProtNLM"/>
    </source>
</evidence>
<feature type="region of interest" description="Disordered" evidence="1">
    <location>
        <begin position="410"/>
        <end position="455"/>
    </location>
</feature>
<dbReference type="PANTHER" id="PTHR40132">
    <property type="entry name" value="PRE-MRNA-SPLICING FACTOR 38B"/>
    <property type="match status" value="1"/>
</dbReference>
<feature type="region of interest" description="Disordered" evidence="1">
    <location>
        <begin position="13"/>
        <end position="323"/>
    </location>
</feature>
<feature type="compositionally biased region" description="Polar residues" evidence="1">
    <location>
        <begin position="276"/>
        <end position="285"/>
    </location>
</feature>
<reference evidence="2" key="1">
    <citation type="journal article" date="2020" name="Front. Microbiol.">
        <title>Gene regulatory networks of Penicillium echinulatum 2HH and Penicillium oxalicum 114-2 inferred by a computational biology approach.</title>
        <authorList>
            <person name="Lenz A.R."/>
            <person name="Galan-Vasquez E."/>
            <person name="Balbinot E."/>
            <person name="De Abreu F.P."/>
            <person name="De Oliveira N.S."/>
            <person name="Da Rosa L.O."/>
            <person name="De Avila E Silva S."/>
            <person name="Camassola M."/>
            <person name="Dillon A.J.P."/>
            <person name="Perez-Rueda E."/>
        </authorList>
    </citation>
    <scope>NUCLEOTIDE SEQUENCE</scope>
    <source>
        <strain evidence="2">S1M29</strain>
    </source>
</reference>
<feature type="compositionally biased region" description="Basic and acidic residues" evidence="1">
    <location>
        <begin position="13"/>
        <end position="22"/>
    </location>
</feature>
<dbReference type="PANTHER" id="PTHR40132:SF1">
    <property type="entry name" value="PRE-MRNA-SPLICING FACTOR 38B"/>
    <property type="match status" value="1"/>
</dbReference>
<accession>A0A8J8W5V5</accession>
<name>A0A8J8W5V5_9EURO</name>
<feature type="compositionally biased region" description="Basic and acidic residues" evidence="1">
    <location>
        <begin position="133"/>
        <end position="155"/>
    </location>
</feature>
<sequence>MDDDYVAEVLAREARDTSRKYQTEGLAAYMPRRPTNNASKPNTRFLRHLIKESESHNSALKRKEEKEARDRLRHLHDRPEETPASKLAPSLQKSRDVRAGTSAADRKRRDEHLDRSKQDETEGSRSQRRHRPRESSLQREKDHSRRSRPRDDHSRSSRASHGRRDGDRLDLGRQKDRRERRTSHDGSGKRHHPRSRSRSPRRDSSSGPHRRDRHRHQHRSRSRSRSRSGRRSRSPSSRYRRLEHRSEHVKHRKDKIGSGTRLSPSRGATDYRDQPTESSRSTTVVLQPAVGAYSEDDSDPLEDLVGPLPPQKDGPIRPRGRGAYKASASNIDAHFAPNYDPTLDVAPEDDLSLSTNKPARRPVSGLMTAEDDWDMALEALRDRQSWKQSGEERLRAAGLNDEVISRWKQNTSVSGAGDPEANLDNVRWAKSGEGREWDRGKVVDSDGHVEVRPTW</sequence>
<dbReference type="Proteomes" id="UP000631181">
    <property type="component" value="Unassembled WGS sequence"/>
</dbReference>
<feature type="compositionally biased region" description="Basic and acidic residues" evidence="1">
    <location>
        <begin position="162"/>
        <end position="188"/>
    </location>
</feature>
<feature type="compositionally biased region" description="Basic residues" evidence="1">
    <location>
        <begin position="189"/>
        <end position="199"/>
    </location>
</feature>
<gene>
    <name evidence="2" type="ORF">PECM_001171</name>
</gene>
<dbReference type="AlphaFoldDB" id="A0A8J8W5V5"/>